<dbReference type="AlphaFoldDB" id="A0A3S5AD24"/>
<name>A0A3S5AD24_9PLAT</name>
<evidence type="ECO:0000313" key="1">
    <source>
        <dbReference type="EMBL" id="VEL26134.1"/>
    </source>
</evidence>
<protein>
    <submittedName>
        <fullName evidence="1">Uncharacterized protein</fullName>
    </submittedName>
</protein>
<dbReference type="GO" id="GO:0032039">
    <property type="term" value="C:integrator complex"/>
    <property type="evidence" value="ECO:0007669"/>
    <property type="project" value="InterPro"/>
</dbReference>
<evidence type="ECO:0000313" key="2">
    <source>
        <dbReference type="Proteomes" id="UP000784294"/>
    </source>
</evidence>
<reference evidence="1" key="1">
    <citation type="submission" date="2018-11" db="EMBL/GenBank/DDBJ databases">
        <authorList>
            <consortium name="Pathogen Informatics"/>
        </authorList>
    </citation>
    <scope>NUCLEOTIDE SEQUENCE</scope>
</reference>
<accession>A0A3S5AD24</accession>
<dbReference type="InterPro" id="IPR029321">
    <property type="entry name" value="INTS2"/>
</dbReference>
<dbReference type="EMBL" id="CAAALY010078301">
    <property type="protein sequence ID" value="VEL26134.1"/>
    <property type="molecule type" value="Genomic_DNA"/>
</dbReference>
<dbReference type="Proteomes" id="UP000784294">
    <property type="component" value="Unassembled WGS sequence"/>
</dbReference>
<sequence>MDGLSCQVPNLSGGSVSPSVPMLLATDEECDRLRMAMVVSQDAAVVHSLLEFCLPTEEEKVRFLTTQFR</sequence>
<comment type="caution">
    <text evidence="1">The sequence shown here is derived from an EMBL/GenBank/DDBJ whole genome shotgun (WGS) entry which is preliminary data.</text>
</comment>
<dbReference type="Pfam" id="PF14750">
    <property type="entry name" value="INTS2"/>
    <property type="match status" value="1"/>
</dbReference>
<keyword evidence="2" id="KW-1185">Reference proteome</keyword>
<organism evidence="1 2">
    <name type="scientific">Protopolystoma xenopodis</name>
    <dbReference type="NCBI Taxonomy" id="117903"/>
    <lineage>
        <taxon>Eukaryota</taxon>
        <taxon>Metazoa</taxon>
        <taxon>Spiralia</taxon>
        <taxon>Lophotrochozoa</taxon>
        <taxon>Platyhelminthes</taxon>
        <taxon>Monogenea</taxon>
        <taxon>Polyopisthocotylea</taxon>
        <taxon>Polystomatidea</taxon>
        <taxon>Polystomatidae</taxon>
        <taxon>Protopolystoma</taxon>
    </lineage>
</organism>
<gene>
    <name evidence="1" type="ORF">PXEA_LOCUS19574</name>
</gene>
<dbReference type="OrthoDB" id="70899at2759"/>
<proteinExistence type="predicted"/>